<dbReference type="InterPro" id="IPR021109">
    <property type="entry name" value="Peptidase_aspartic_dom_sf"/>
</dbReference>
<evidence type="ECO:0000259" key="2">
    <source>
        <dbReference type="PROSITE" id="PS50158"/>
    </source>
</evidence>
<evidence type="ECO:0000313" key="3">
    <source>
        <dbReference type="EMBL" id="VDL64641.1"/>
    </source>
</evidence>
<dbReference type="GO" id="GO:0003676">
    <property type="term" value="F:nucleic acid binding"/>
    <property type="evidence" value="ECO:0007669"/>
    <property type="project" value="InterPro"/>
</dbReference>
<dbReference type="EMBL" id="UYSL01000956">
    <property type="protein sequence ID" value="VDL64641.1"/>
    <property type="molecule type" value="Genomic_DNA"/>
</dbReference>
<dbReference type="GO" id="GO:0008270">
    <property type="term" value="F:zinc ion binding"/>
    <property type="evidence" value="ECO:0007669"/>
    <property type="project" value="UniProtKB-KW"/>
</dbReference>
<protein>
    <submittedName>
        <fullName evidence="5">CCHC-type domain-containing protein</fullName>
    </submittedName>
</protein>
<dbReference type="AlphaFoldDB" id="A0A0N4XFI5"/>
<keyword evidence="4" id="KW-1185">Reference proteome</keyword>
<dbReference type="STRING" id="27835.A0A0N4XFI5"/>
<keyword evidence="1" id="KW-0862">Zinc</keyword>
<dbReference type="Proteomes" id="UP000271162">
    <property type="component" value="Unassembled WGS sequence"/>
</dbReference>
<evidence type="ECO:0000313" key="4">
    <source>
        <dbReference type="Proteomes" id="UP000271162"/>
    </source>
</evidence>
<accession>A0A0N4XFI5</accession>
<proteinExistence type="predicted"/>
<feature type="domain" description="CCHC-type" evidence="2">
    <location>
        <begin position="8"/>
        <end position="22"/>
    </location>
</feature>
<reference evidence="5" key="1">
    <citation type="submission" date="2017-02" db="UniProtKB">
        <authorList>
            <consortium name="WormBaseParasite"/>
        </authorList>
    </citation>
    <scope>IDENTIFICATION</scope>
</reference>
<evidence type="ECO:0000313" key="5">
    <source>
        <dbReference type="WBParaSite" id="NBR_0000128701-mRNA-1"/>
    </source>
</evidence>
<dbReference type="InterPro" id="IPR001878">
    <property type="entry name" value="Znf_CCHC"/>
</dbReference>
<sequence length="141" mass="15587">MTTGEGKKCYICRSPAHLARDCAKRKELGSKAAELNPQKDCGLGQKCHRDEEPLLYGQKSSTEVRIGGRWYAALLDTGPEISILPETILRHLRKEGCEMVERAVDATRKISDASGNCMKFVAVVDVPMSEAGNKEVLVRMH</sequence>
<dbReference type="SUPFAM" id="SSF50630">
    <property type="entry name" value="Acid proteases"/>
    <property type="match status" value="1"/>
</dbReference>
<reference evidence="3 4" key="2">
    <citation type="submission" date="2018-11" db="EMBL/GenBank/DDBJ databases">
        <authorList>
            <consortium name="Pathogen Informatics"/>
        </authorList>
    </citation>
    <scope>NUCLEOTIDE SEQUENCE [LARGE SCALE GENOMIC DNA]</scope>
</reference>
<dbReference type="GO" id="GO:0005737">
    <property type="term" value="C:cytoplasm"/>
    <property type="evidence" value="ECO:0007669"/>
    <property type="project" value="UniProtKB-ARBA"/>
</dbReference>
<keyword evidence="1" id="KW-0863">Zinc-finger</keyword>
<dbReference type="PROSITE" id="PS50158">
    <property type="entry name" value="ZF_CCHC"/>
    <property type="match status" value="1"/>
</dbReference>
<evidence type="ECO:0000256" key="1">
    <source>
        <dbReference type="PROSITE-ProRule" id="PRU00047"/>
    </source>
</evidence>
<organism evidence="5">
    <name type="scientific">Nippostrongylus brasiliensis</name>
    <name type="common">Rat hookworm</name>
    <dbReference type="NCBI Taxonomy" id="27835"/>
    <lineage>
        <taxon>Eukaryota</taxon>
        <taxon>Metazoa</taxon>
        <taxon>Ecdysozoa</taxon>
        <taxon>Nematoda</taxon>
        <taxon>Chromadorea</taxon>
        <taxon>Rhabditida</taxon>
        <taxon>Rhabditina</taxon>
        <taxon>Rhabditomorpha</taxon>
        <taxon>Strongyloidea</taxon>
        <taxon>Heligmosomidae</taxon>
        <taxon>Nippostrongylus</taxon>
    </lineage>
</organism>
<dbReference type="SUPFAM" id="SSF57756">
    <property type="entry name" value="Retrovirus zinc finger-like domains"/>
    <property type="match status" value="1"/>
</dbReference>
<dbReference type="GO" id="GO:0019899">
    <property type="term" value="F:enzyme binding"/>
    <property type="evidence" value="ECO:0007669"/>
    <property type="project" value="UniProtKB-ARBA"/>
</dbReference>
<dbReference type="WBParaSite" id="NBR_0000128701-mRNA-1">
    <property type="protein sequence ID" value="NBR_0000128701-mRNA-1"/>
    <property type="gene ID" value="NBR_0000128701"/>
</dbReference>
<keyword evidence="1" id="KW-0479">Metal-binding</keyword>
<dbReference type="InterPro" id="IPR036875">
    <property type="entry name" value="Znf_CCHC_sf"/>
</dbReference>
<name>A0A0N4XFI5_NIPBR</name>
<gene>
    <name evidence="3" type="ORF">NBR_LOCUS1288</name>
</gene>